<feature type="region of interest" description="Disordered" evidence="1">
    <location>
        <begin position="56"/>
        <end position="79"/>
    </location>
</feature>
<dbReference type="Proteomes" id="UP000218209">
    <property type="component" value="Unassembled WGS sequence"/>
</dbReference>
<dbReference type="AlphaFoldDB" id="A0A1X6NV87"/>
<name>A0A1X6NV87_PORUM</name>
<proteinExistence type="predicted"/>
<accession>A0A1X6NV87</accession>
<evidence type="ECO:0000313" key="3">
    <source>
        <dbReference type="Proteomes" id="UP000218209"/>
    </source>
</evidence>
<sequence>MASPPMARGAVCCHIRYFFSGVIAVLQSWDSQVCFVHPARSSFGVGTAVCLLKRADSSPDEPSLRRRASSGDRQVSNTA</sequence>
<protein>
    <submittedName>
        <fullName evidence="2">Uncharacterized protein</fullName>
    </submittedName>
</protein>
<reference evidence="2 3" key="1">
    <citation type="submission" date="2017-03" db="EMBL/GenBank/DDBJ databases">
        <title>WGS assembly of Porphyra umbilicalis.</title>
        <authorList>
            <person name="Brawley S.H."/>
            <person name="Blouin N.A."/>
            <person name="Ficko-Blean E."/>
            <person name="Wheeler G.L."/>
            <person name="Lohr M."/>
            <person name="Goodson H.V."/>
            <person name="Jenkins J.W."/>
            <person name="Blaby-Haas C.E."/>
            <person name="Helliwell K.E."/>
            <person name="Chan C."/>
            <person name="Marriage T."/>
            <person name="Bhattacharya D."/>
            <person name="Klein A.S."/>
            <person name="Badis Y."/>
            <person name="Brodie J."/>
            <person name="Cao Y."/>
            <person name="Collen J."/>
            <person name="Dittami S.M."/>
            <person name="Gachon C.M."/>
            <person name="Green B.R."/>
            <person name="Karpowicz S."/>
            <person name="Kim J.W."/>
            <person name="Kudahl U."/>
            <person name="Lin S."/>
            <person name="Michel G."/>
            <person name="Mittag M."/>
            <person name="Olson B.J."/>
            <person name="Pangilinan J."/>
            <person name="Peng Y."/>
            <person name="Qiu H."/>
            <person name="Shu S."/>
            <person name="Singer J.T."/>
            <person name="Smith A.G."/>
            <person name="Sprecher B.N."/>
            <person name="Wagner V."/>
            <person name="Wang W."/>
            <person name="Wang Z.-Y."/>
            <person name="Yan J."/>
            <person name="Yarish C."/>
            <person name="Zoeuner-Riek S."/>
            <person name="Zhuang Y."/>
            <person name="Zou Y."/>
            <person name="Lindquist E.A."/>
            <person name="Grimwood J."/>
            <person name="Barry K."/>
            <person name="Rokhsar D.S."/>
            <person name="Schmutz J."/>
            <person name="Stiller J.W."/>
            <person name="Grossman A.R."/>
            <person name="Prochnik S.E."/>
        </authorList>
    </citation>
    <scope>NUCLEOTIDE SEQUENCE [LARGE SCALE GENOMIC DNA]</scope>
    <source>
        <strain evidence="2">4086291</strain>
    </source>
</reference>
<dbReference type="EMBL" id="KV919063">
    <property type="protein sequence ID" value="OSX72426.1"/>
    <property type="molecule type" value="Genomic_DNA"/>
</dbReference>
<gene>
    <name evidence="2" type="ORF">BU14_0438s0021</name>
</gene>
<evidence type="ECO:0000256" key="1">
    <source>
        <dbReference type="SAM" id="MobiDB-lite"/>
    </source>
</evidence>
<organism evidence="2 3">
    <name type="scientific">Porphyra umbilicalis</name>
    <name type="common">Purple laver</name>
    <name type="synonym">Red alga</name>
    <dbReference type="NCBI Taxonomy" id="2786"/>
    <lineage>
        <taxon>Eukaryota</taxon>
        <taxon>Rhodophyta</taxon>
        <taxon>Bangiophyceae</taxon>
        <taxon>Bangiales</taxon>
        <taxon>Bangiaceae</taxon>
        <taxon>Porphyra</taxon>
    </lineage>
</organism>
<keyword evidence="3" id="KW-1185">Reference proteome</keyword>
<evidence type="ECO:0000313" key="2">
    <source>
        <dbReference type="EMBL" id="OSX72426.1"/>
    </source>
</evidence>